<dbReference type="InterPro" id="IPR013815">
    <property type="entry name" value="ATP_grasp_subdomain_1"/>
</dbReference>
<dbReference type="Pfam" id="PF08245">
    <property type="entry name" value="Mur_ligase_M"/>
    <property type="match status" value="1"/>
</dbReference>
<dbReference type="InterPro" id="IPR005479">
    <property type="entry name" value="CPAse_ATP-bd"/>
</dbReference>
<dbReference type="InterPro" id="IPR011761">
    <property type="entry name" value="ATP-grasp"/>
</dbReference>
<dbReference type="PROSITE" id="PS50975">
    <property type="entry name" value="ATP_GRASP"/>
    <property type="match status" value="1"/>
</dbReference>
<dbReference type="Gene3D" id="3.90.190.20">
    <property type="entry name" value="Mur ligase, C-terminal domain"/>
    <property type="match status" value="1"/>
</dbReference>
<sequence length="870" mass="96135">MKILSSKVYQGKNIYTLKKCIRLDLDLEGYSEIPSKEIDNFNQNLVIMLPELTKHRCGIDEDRGFIKRLTEGTYLAHVSEHIIIALHNMIGVEISYGKAREVSGDNYYVIYQYEYKNTGLEAGNMAVDIINSLINKEQFDLDLRLSKLKDLLASEQLGLSTLVICDEAKKRGIPILRIGEESIFQLGYGKYSKTIQATMGSDTKEIAVSIAQDKLLTKELLSLHCIPIASGMKVKSKNAAMLGAKDIGYPVVLKPQFGNQGKGVIANIKDEIELMQAYDLLIKDYKDIMIEKYIVGSDYRVCFVYGDIVAVSERIPPYIIGDGESSIENLIGNINEDIRRGEGHEKELTKIKIDDTLIAYLRQRNYSLESLLPKEEKLTLKDNANLSTGGFAIDHTELICEENIAICKRAASAIGLDICGIDLLCHDIGKPLSEDGAIIEINAAPGIRMHHNPYSGIKRNVAGHIIDKLFKEKPQKFPLVAITGTNGKTTTTRLIAHILSLAGYTVGMTTTSGIYIDGKCIYKGDTTGPKSALSILMNKEIDAAVLETARGGIIRGGLAYDVADVGVITNITQDHLGIDEVETMEDLAKVKALVGEAVKEDGYVVINGDDKMSISIIPRLKSPLIIFSHNKDNEVLQTNLKKGGYGIYVDEGHIIIQKNSNSKKLIEINSIGITVKGILKYNIENAMASCAAAVGLGIDYNTVRQGLMSFYCNQNPGRFNMYFVNDKMVILDYGHNKEGYKCVLDGLKHIEHKKLIGVIGVPGDRPDSDILEVGKCAGENFDYIFIKEDRDKRGRSIGEISDLLEKGVLSSKFNTMSMSKISSETEAFIAALDLAEPEDIVIVFFEKSEPLIDIMRSRIDEIKLATLTAK</sequence>
<dbReference type="GO" id="GO:0071160">
    <property type="term" value="F:cyanophycin synthetase activity (L-aspartate-adding)"/>
    <property type="evidence" value="ECO:0007669"/>
    <property type="project" value="UniProtKB-EC"/>
</dbReference>
<evidence type="ECO:0000256" key="1">
    <source>
        <dbReference type="ARBA" id="ARBA00004752"/>
    </source>
</evidence>
<dbReference type="PROSITE" id="PS01011">
    <property type="entry name" value="FOLYLPOLYGLU_SYNT_1"/>
    <property type="match status" value="1"/>
</dbReference>
<evidence type="ECO:0000256" key="4">
    <source>
        <dbReference type="ARBA" id="ARBA00022840"/>
    </source>
</evidence>
<keyword evidence="3 5" id="KW-0547">Nucleotide-binding</keyword>
<proteinExistence type="predicted"/>
<dbReference type="GO" id="GO:0004326">
    <property type="term" value="F:tetrahydrofolylpolyglutamate synthase activity"/>
    <property type="evidence" value="ECO:0007669"/>
    <property type="project" value="InterPro"/>
</dbReference>
<keyword evidence="8" id="KW-1185">Reference proteome</keyword>
<reference evidence="7 8" key="1">
    <citation type="submission" date="2019-03" db="EMBL/GenBank/DDBJ databases">
        <title>Draft Genome Sequence of Desulfosporosinus fructosivorans Strain 63.6F, Isolated from Marine Sediment in the Baltic Sea.</title>
        <authorList>
            <person name="Hausmann B."/>
            <person name="Vandieken V."/>
            <person name="Pjevac P."/>
            <person name="Schreck K."/>
            <person name="Herbold C.W."/>
            <person name="Loy A."/>
        </authorList>
    </citation>
    <scope>NUCLEOTIDE SEQUENCE [LARGE SCALE GENOMIC DNA]</scope>
    <source>
        <strain evidence="7 8">63.6F</strain>
    </source>
</reference>
<dbReference type="EMBL" id="SPQQ01000004">
    <property type="protein sequence ID" value="TGE37551.1"/>
    <property type="molecule type" value="Genomic_DNA"/>
</dbReference>
<dbReference type="SUPFAM" id="SSF56059">
    <property type="entry name" value="Glutathione synthetase ATP-binding domain-like"/>
    <property type="match status" value="1"/>
</dbReference>
<evidence type="ECO:0000256" key="2">
    <source>
        <dbReference type="ARBA" id="ARBA00022598"/>
    </source>
</evidence>
<feature type="domain" description="ATP-grasp" evidence="6">
    <location>
        <begin position="218"/>
        <end position="470"/>
    </location>
</feature>
<evidence type="ECO:0000313" key="7">
    <source>
        <dbReference type="EMBL" id="TGE37551.1"/>
    </source>
</evidence>
<keyword evidence="2 7" id="KW-0436">Ligase</keyword>
<dbReference type="SUPFAM" id="SSF53244">
    <property type="entry name" value="MurD-like peptide ligases, peptide-binding domain"/>
    <property type="match status" value="1"/>
</dbReference>
<dbReference type="Pfam" id="PF18921">
    <property type="entry name" value="Cyanophycin_syn"/>
    <property type="match status" value="1"/>
</dbReference>
<dbReference type="GO" id="GO:0046872">
    <property type="term" value="F:metal ion binding"/>
    <property type="evidence" value="ECO:0007669"/>
    <property type="project" value="InterPro"/>
</dbReference>
<dbReference type="Pfam" id="PF02875">
    <property type="entry name" value="Mur_ligase_C"/>
    <property type="match status" value="1"/>
</dbReference>
<dbReference type="AlphaFoldDB" id="A0A4Z0R3A0"/>
<gene>
    <name evidence="7" type="primary">cphA</name>
    <name evidence="7" type="ORF">E4K67_12470</name>
</gene>
<dbReference type="InterPro" id="IPR044019">
    <property type="entry name" value="Cyanophycin_syn_N"/>
</dbReference>
<comment type="caution">
    <text evidence="7">The sequence shown here is derived from an EMBL/GenBank/DDBJ whole genome shotgun (WGS) entry which is preliminary data.</text>
</comment>
<dbReference type="InterPro" id="IPR036565">
    <property type="entry name" value="Mur-like_cat_sf"/>
</dbReference>
<dbReference type="Pfam" id="PF02786">
    <property type="entry name" value="CPSase_L_D2"/>
    <property type="match status" value="1"/>
</dbReference>
<dbReference type="Gene3D" id="3.30.1490.20">
    <property type="entry name" value="ATP-grasp fold, A domain"/>
    <property type="match status" value="1"/>
</dbReference>
<comment type="pathway">
    <text evidence="1">Cell wall biogenesis; peptidoglycan biosynthesis.</text>
</comment>
<dbReference type="RefSeq" id="WP_135547182.1">
    <property type="nucleotide sequence ID" value="NZ_SPQQ01000004.1"/>
</dbReference>
<dbReference type="InterPro" id="IPR036615">
    <property type="entry name" value="Mur_ligase_C_dom_sf"/>
</dbReference>
<dbReference type="GO" id="GO:0005524">
    <property type="term" value="F:ATP binding"/>
    <property type="evidence" value="ECO:0007669"/>
    <property type="project" value="UniProtKB-UniRule"/>
</dbReference>
<name>A0A4Z0R3A0_9FIRM</name>
<dbReference type="InterPro" id="IPR013221">
    <property type="entry name" value="Mur_ligase_cen"/>
</dbReference>
<dbReference type="Gene3D" id="3.40.1190.10">
    <property type="entry name" value="Mur-like, catalytic domain"/>
    <property type="match status" value="1"/>
</dbReference>
<evidence type="ECO:0000313" key="8">
    <source>
        <dbReference type="Proteomes" id="UP000298460"/>
    </source>
</evidence>
<dbReference type="PANTHER" id="PTHR23135">
    <property type="entry name" value="MUR LIGASE FAMILY MEMBER"/>
    <property type="match status" value="1"/>
</dbReference>
<organism evidence="7 8">
    <name type="scientific">Desulfosporosinus fructosivorans</name>
    <dbReference type="NCBI Taxonomy" id="2018669"/>
    <lineage>
        <taxon>Bacteria</taxon>
        <taxon>Bacillati</taxon>
        <taxon>Bacillota</taxon>
        <taxon>Clostridia</taxon>
        <taxon>Eubacteriales</taxon>
        <taxon>Desulfitobacteriaceae</taxon>
        <taxon>Desulfosporosinus</taxon>
    </lineage>
</organism>
<dbReference type="InterPro" id="IPR018109">
    <property type="entry name" value="Folylpolyglutamate_synth_CS"/>
</dbReference>
<evidence type="ECO:0000256" key="5">
    <source>
        <dbReference type="PROSITE-ProRule" id="PRU00409"/>
    </source>
</evidence>
<keyword evidence="4 5" id="KW-0067">ATP-binding</keyword>
<dbReference type="EC" id="6.3.2.30" evidence="7"/>
<dbReference type="InterPro" id="IPR004101">
    <property type="entry name" value="Mur_ligase_C"/>
</dbReference>
<dbReference type="Proteomes" id="UP000298460">
    <property type="component" value="Unassembled WGS sequence"/>
</dbReference>
<dbReference type="EC" id="6.3.2.29" evidence="7"/>
<accession>A0A4Z0R3A0</accession>
<evidence type="ECO:0000256" key="3">
    <source>
        <dbReference type="ARBA" id="ARBA00022741"/>
    </source>
</evidence>
<dbReference type="Gene3D" id="3.30.470.20">
    <property type="entry name" value="ATP-grasp fold, B domain"/>
    <property type="match status" value="2"/>
</dbReference>
<dbReference type="GO" id="GO:0071161">
    <property type="term" value="F:cyanophycin synthetase activity (L-arginine-adding)"/>
    <property type="evidence" value="ECO:0007669"/>
    <property type="project" value="UniProtKB-EC"/>
</dbReference>
<evidence type="ECO:0000259" key="6">
    <source>
        <dbReference type="PROSITE" id="PS50975"/>
    </source>
</evidence>
<dbReference type="SUPFAM" id="SSF53623">
    <property type="entry name" value="MurD-like peptide ligases, catalytic domain"/>
    <property type="match status" value="1"/>
</dbReference>
<dbReference type="PANTHER" id="PTHR23135:SF18">
    <property type="entry name" value="CYANOPHYCIN SYNTHETASE"/>
    <property type="match status" value="1"/>
</dbReference>
<dbReference type="OrthoDB" id="9803907at2"/>
<protein>
    <submittedName>
        <fullName evidence="7">Cyanophycin synthetase</fullName>
        <ecNumber evidence="7">6.3.2.29</ecNumber>
        <ecNumber evidence="7">6.3.2.30</ecNumber>
    </submittedName>
</protein>